<dbReference type="AlphaFoldDB" id="A0A939GA60"/>
<accession>A0A939GA60</accession>
<organism evidence="2 3">
    <name type="scientific">Fibrella aquatilis</name>
    <dbReference type="NCBI Taxonomy" id="2817059"/>
    <lineage>
        <taxon>Bacteria</taxon>
        <taxon>Pseudomonadati</taxon>
        <taxon>Bacteroidota</taxon>
        <taxon>Cytophagia</taxon>
        <taxon>Cytophagales</taxon>
        <taxon>Spirosomataceae</taxon>
        <taxon>Fibrella</taxon>
    </lineage>
</organism>
<keyword evidence="1" id="KW-0812">Transmembrane</keyword>
<dbReference type="Gene3D" id="1.10.150.20">
    <property type="entry name" value="5' to 3' exonuclease, C-terminal subdomain"/>
    <property type="match status" value="1"/>
</dbReference>
<dbReference type="RefSeq" id="WP_207336578.1">
    <property type="nucleotide sequence ID" value="NZ_JAFMYU010000013.1"/>
</dbReference>
<keyword evidence="1" id="KW-1133">Transmembrane helix</keyword>
<protein>
    <submittedName>
        <fullName evidence="2">Uncharacterized protein</fullName>
    </submittedName>
</protein>
<reference evidence="2 3" key="1">
    <citation type="submission" date="2021-03" db="EMBL/GenBank/DDBJ databases">
        <title>Fibrella sp. HMF5036 genome sequencing and assembly.</title>
        <authorList>
            <person name="Kang H."/>
            <person name="Kim H."/>
            <person name="Bae S."/>
            <person name="Joh K."/>
        </authorList>
    </citation>
    <scope>NUCLEOTIDE SEQUENCE [LARGE SCALE GENOMIC DNA]</scope>
    <source>
        <strain evidence="2 3">HMF5036</strain>
    </source>
</reference>
<evidence type="ECO:0000313" key="2">
    <source>
        <dbReference type="EMBL" id="MBO0932613.1"/>
    </source>
</evidence>
<proteinExistence type="predicted"/>
<gene>
    <name evidence="2" type="ORF">J2I48_16510</name>
</gene>
<keyword evidence="3" id="KW-1185">Reference proteome</keyword>
<keyword evidence="1" id="KW-0472">Membrane</keyword>
<name>A0A939GA60_9BACT</name>
<evidence type="ECO:0000313" key="3">
    <source>
        <dbReference type="Proteomes" id="UP000664795"/>
    </source>
</evidence>
<feature type="transmembrane region" description="Helical" evidence="1">
    <location>
        <begin position="14"/>
        <end position="33"/>
    </location>
</feature>
<comment type="caution">
    <text evidence="2">The sequence shown here is derived from an EMBL/GenBank/DDBJ whole genome shotgun (WGS) entry which is preliminary data.</text>
</comment>
<sequence length="163" mass="18359">MFTMNPLNLPDATFQHWIMWLVAGTLGFIIGYISRKGTIAQLEGDLASTERALADCQRPVAAVDDQEALILNRVRARANELDFSRIGRASMADADDLKDIVGVGPFLEKKLHAIGIYTFRQVANFTKEDVDKVNDIIEFFPGRIERDDWVGQSADFDRKKRNA</sequence>
<evidence type="ECO:0000256" key="1">
    <source>
        <dbReference type="SAM" id="Phobius"/>
    </source>
</evidence>
<dbReference type="Proteomes" id="UP000664795">
    <property type="component" value="Unassembled WGS sequence"/>
</dbReference>
<dbReference type="EMBL" id="JAFMYU010000013">
    <property type="protein sequence ID" value="MBO0932613.1"/>
    <property type="molecule type" value="Genomic_DNA"/>
</dbReference>